<evidence type="ECO:0008006" key="4">
    <source>
        <dbReference type="Google" id="ProtNLM"/>
    </source>
</evidence>
<dbReference type="Proteomes" id="UP001157961">
    <property type="component" value="Unassembled WGS sequence"/>
</dbReference>
<name>A0ABY1P0R4_9RHOB</name>
<evidence type="ECO:0000256" key="1">
    <source>
        <dbReference type="SAM" id="Coils"/>
    </source>
</evidence>
<evidence type="ECO:0000313" key="3">
    <source>
        <dbReference type="Proteomes" id="UP001157961"/>
    </source>
</evidence>
<gene>
    <name evidence="2" type="ORF">SAMN06265373_104123</name>
</gene>
<keyword evidence="1" id="KW-0175">Coiled coil</keyword>
<evidence type="ECO:0000313" key="2">
    <source>
        <dbReference type="EMBL" id="SMP22158.1"/>
    </source>
</evidence>
<protein>
    <recommendedName>
        <fullName evidence="4">Sulfotransferase family protein</fullName>
    </recommendedName>
</protein>
<proteinExistence type="predicted"/>
<reference evidence="2 3" key="1">
    <citation type="submission" date="2017-05" db="EMBL/GenBank/DDBJ databases">
        <authorList>
            <person name="Varghese N."/>
            <person name="Submissions S."/>
        </authorList>
    </citation>
    <scope>NUCLEOTIDE SEQUENCE [LARGE SCALE GENOMIC DNA]</scope>
    <source>
        <strain evidence="2 3">DSM 29734</strain>
    </source>
</reference>
<dbReference type="EMBL" id="FXTY01000004">
    <property type="protein sequence ID" value="SMP22158.1"/>
    <property type="molecule type" value="Genomic_DNA"/>
</dbReference>
<sequence>MRLRQVTKHNLTLAEVTASNAESQRLFEEEFSETKPSVLIFSSEHLVQLSEDRRGLNTLREYLLGFAKRVEVVFYVRDPLLLMISRLFHGVKRGDRRLNAPFANMPELAAPGVIEAYRSAFGPENLNLPMFPGDLPDKPDVMDSFWSVAGLSALERDVDTVSLNKSLSGAGLLIGDALMDIQEGKPGQLKNGFRLQHIGGPKLRLDADTVVLMRERCEETYIYFRETWGIEFPDCDLVGPPRDEQNLFTDEAVHGIAQTISDLAEELTSVRQKAEHLRRKLKQERNKQ</sequence>
<accession>A0ABY1P0R4</accession>
<organism evidence="2 3">
    <name type="scientific">Shimia sagamensis</name>
    <dbReference type="NCBI Taxonomy" id="1566352"/>
    <lineage>
        <taxon>Bacteria</taxon>
        <taxon>Pseudomonadati</taxon>
        <taxon>Pseudomonadota</taxon>
        <taxon>Alphaproteobacteria</taxon>
        <taxon>Rhodobacterales</taxon>
        <taxon>Roseobacteraceae</taxon>
    </lineage>
</organism>
<comment type="caution">
    <text evidence="2">The sequence shown here is derived from an EMBL/GenBank/DDBJ whole genome shotgun (WGS) entry which is preliminary data.</text>
</comment>
<feature type="coiled-coil region" evidence="1">
    <location>
        <begin position="260"/>
        <end position="287"/>
    </location>
</feature>
<keyword evidence="3" id="KW-1185">Reference proteome</keyword>